<reference evidence="1 2" key="1">
    <citation type="submission" date="2019-06" db="EMBL/GenBank/DDBJ databases">
        <title>A large-scale integrated study on North Sea by COGITO (Coastal Microbe Genomic &amp; Taxonomic Observatory).</title>
        <authorList>
            <person name="Teeling H."/>
        </authorList>
    </citation>
    <scope>NUCLEOTIDE SEQUENCE [LARGE SCALE GENOMIC DNA]</scope>
    <source>
        <strain evidence="1 2">MAR_2009_79</strain>
    </source>
</reference>
<keyword evidence="2" id="KW-1185">Reference proteome</keyword>
<dbReference type="Proteomes" id="UP000315363">
    <property type="component" value="Unassembled WGS sequence"/>
</dbReference>
<proteinExistence type="predicted"/>
<sequence length="153" mass="18489">MKKVDIDRYNKLKGKKKLSNNEFFEFSRLSIEKRKQDFEMNIIPDFEKFAKKFDFQLTHSFRELSRIILKKEGLEIFVVEEYQPRATYNINLKFSIDEEKKNYNLSNLVIVSENDLQLELNCFKERELINALHFIEKFFENKTIPVDVITIHK</sequence>
<dbReference type="RefSeq" id="WP_142190606.1">
    <property type="nucleotide sequence ID" value="NZ_VHIF01000001.1"/>
</dbReference>
<evidence type="ECO:0000313" key="2">
    <source>
        <dbReference type="Proteomes" id="UP000315363"/>
    </source>
</evidence>
<evidence type="ECO:0000313" key="1">
    <source>
        <dbReference type="EMBL" id="TQO39257.1"/>
    </source>
</evidence>
<accession>A0ABY3AEP8</accession>
<organism evidence="1 2">
    <name type="scientific">Arenibacter algicola</name>
    <dbReference type="NCBI Taxonomy" id="616991"/>
    <lineage>
        <taxon>Bacteria</taxon>
        <taxon>Pseudomonadati</taxon>
        <taxon>Bacteroidota</taxon>
        <taxon>Flavobacteriia</taxon>
        <taxon>Flavobacteriales</taxon>
        <taxon>Flavobacteriaceae</taxon>
        <taxon>Arenibacter</taxon>
    </lineage>
</organism>
<gene>
    <name evidence="1" type="ORF">GQ41_3929</name>
</gene>
<protein>
    <submittedName>
        <fullName evidence="1">Uncharacterized protein</fullName>
    </submittedName>
</protein>
<dbReference type="EMBL" id="VHIF01000001">
    <property type="protein sequence ID" value="TQO39257.1"/>
    <property type="molecule type" value="Genomic_DNA"/>
</dbReference>
<comment type="caution">
    <text evidence="1">The sequence shown here is derived from an EMBL/GenBank/DDBJ whole genome shotgun (WGS) entry which is preliminary data.</text>
</comment>
<name>A0ABY3AEP8_9FLAO</name>